<reference evidence="3" key="2">
    <citation type="submission" date="2018-05" db="EMBL/GenBank/DDBJ databases">
        <authorList>
            <person name="Ferrari B."/>
        </authorList>
    </citation>
    <scope>NUCLEOTIDE SEQUENCE</scope>
    <source>
        <strain evidence="3">RRmetagenome_bin12</strain>
    </source>
</reference>
<feature type="transmembrane region" description="Helical" evidence="1">
    <location>
        <begin position="13"/>
        <end position="33"/>
    </location>
</feature>
<feature type="transmembrane region" description="Helical" evidence="1">
    <location>
        <begin position="137"/>
        <end position="157"/>
    </location>
</feature>
<dbReference type="RefSeq" id="WP_337311670.1">
    <property type="nucleotide sequence ID" value="NZ_JAEKNS010000094.1"/>
</dbReference>
<gene>
    <name evidence="3" type="ORF">DLM65_07915</name>
    <name evidence="2" type="ORF">JF886_09010</name>
</gene>
<reference evidence="2 5" key="3">
    <citation type="submission" date="2020-10" db="EMBL/GenBank/DDBJ databases">
        <title>Ca. Dormibacterota MAGs.</title>
        <authorList>
            <person name="Montgomery K."/>
        </authorList>
    </citation>
    <scope>NUCLEOTIDE SEQUENCE [LARGE SCALE GENOMIC DNA]</scope>
    <source>
        <strain evidence="2">SC8812_S17_18</strain>
    </source>
</reference>
<evidence type="ECO:0000313" key="3">
    <source>
        <dbReference type="EMBL" id="PZR80472.1"/>
    </source>
</evidence>
<dbReference type="AlphaFoldDB" id="A0A2W5Z567"/>
<dbReference type="Proteomes" id="UP000606991">
    <property type="component" value="Unassembled WGS sequence"/>
</dbReference>
<feature type="transmembrane region" description="Helical" evidence="1">
    <location>
        <begin position="314"/>
        <end position="331"/>
    </location>
</feature>
<evidence type="ECO:0000256" key="1">
    <source>
        <dbReference type="SAM" id="Phobius"/>
    </source>
</evidence>
<dbReference type="Proteomes" id="UP000248724">
    <property type="component" value="Unassembled WGS sequence"/>
</dbReference>
<sequence>MAGWRRAVLTDRLAVRLHYLGLPVAFAGLLWYMRRQYFTEDDWEFIHRLIPGVGKLGLFAPHNEHWSTIPLLIDRALFAMVGVRSYIPYLAVLLALHVLATHLLWRIMVRAGADFLVATAIAAIFLVLGSGAENIDWAFQIGFVGALAAGLGMILAAQERSRRRLLVAWLLGAVSLMFSGLGPIMVFAAGVGVLLKFGWRWALLTVVVPAFVYTIWLLTAGRHPGSPALPHGALRDIPDYMFTGITSAAAGISGLRFVGALLLLPLAGWCVVEARRSPRVAAVVGLAVTTLLFFLAVGIGRVGLGVGESRTSRYVYISAVLLLPAVAVAASRVGRRHVVAAVLIALVGAWAGVHNVRALVSAVNGVTGVREHAQARIVAASHLVHSRLAIFPGQPEPVTAPDLTWTDLVYLTDRNDLPATSLLPPSEFDTVSVAANIELALSPVPLLPVGPLQVQATRNAAVSTSTSGCVQATGNGGGGLSSVQLLFTGPASVSVHAPAGSVITVHLYPSPSSRIESPPHQATVDASRTVYLVLSLPAAPIVDLPPGGAMLCGAGA</sequence>
<evidence type="ECO:0000313" key="2">
    <source>
        <dbReference type="EMBL" id="MBJ7594981.1"/>
    </source>
</evidence>
<keyword evidence="1" id="KW-1133">Transmembrane helix</keyword>
<feature type="transmembrane region" description="Helical" evidence="1">
    <location>
        <begin position="201"/>
        <end position="219"/>
    </location>
</feature>
<reference evidence="3 4" key="1">
    <citation type="journal article" date="2017" name="Nature">
        <title>Atmospheric trace gases support primary production in Antarctic desert surface soil.</title>
        <authorList>
            <person name="Ji M."/>
            <person name="Greening C."/>
            <person name="Vanwonterghem I."/>
            <person name="Carere C.R."/>
            <person name="Bay S.K."/>
            <person name="Steen J.A."/>
            <person name="Montgomery K."/>
            <person name="Lines T."/>
            <person name="Beardall J."/>
            <person name="van Dorst J."/>
            <person name="Snape I."/>
            <person name="Stott M.B."/>
            <person name="Hugenholtz P."/>
            <person name="Ferrari B.C."/>
        </authorList>
    </citation>
    <scope>NUCLEOTIDE SEQUENCE [LARGE SCALE GENOMIC DNA]</scope>
    <source>
        <strain evidence="3">RRmetagenome_bin12</strain>
    </source>
</reference>
<feature type="transmembrane region" description="Helical" evidence="1">
    <location>
        <begin position="280"/>
        <end position="302"/>
    </location>
</feature>
<protein>
    <recommendedName>
        <fullName evidence="6">Glycosyltransferase RgtA/B/C/D-like domain-containing protein</fullName>
    </recommendedName>
</protein>
<dbReference type="EMBL" id="JAEKNS010000094">
    <property type="protein sequence ID" value="MBJ7594981.1"/>
    <property type="molecule type" value="Genomic_DNA"/>
</dbReference>
<feature type="transmembrane region" description="Helical" evidence="1">
    <location>
        <begin position="86"/>
        <end position="105"/>
    </location>
</feature>
<evidence type="ECO:0000313" key="5">
    <source>
        <dbReference type="Proteomes" id="UP000606991"/>
    </source>
</evidence>
<feature type="transmembrane region" description="Helical" evidence="1">
    <location>
        <begin position="337"/>
        <end position="353"/>
    </location>
</feature>
<dbReference type="EMBL" id="QHBU01000151">
    <property type="protein sequence ID" value="PZR80472.1"/>
    <property type="molecule type" value="Genomic_DNA"/>
</dbReference>
<keyword evidence="1" id="KW-0472">Membrane</keyword>
<evidence type="ECO:0008006" key="6">
    <source>
        <dbReference type="Google" id="ProtNLM"/>
    </source>
</evidence>
<organism evidence="3 4">
    <name type="scientific">Candidatus Aeolococcus gillhamiae</name>
    <dbReference type="NCBI Taxonomy" id="3127015"/>
    <lineage>
        <taxon>Bacteria</taxon>
        <taxon>Bacillati</taxon>
        <taxon>Candidatus Dormiibacterota</taxon>
        <taxon>Candidatus Dormibacteria</taxon>
        <taxon>Candidatus Aeolococcales</taxon>
        <taxon>Candidatus Aeolococcaceae</taxon>
        <taxon>Candidatus Aeolococcus</taxon>
    </lineage>
</organism>
<feature type="transmembrane region" description="Helical" evidence="1">
    <location>
        <begin position="112"/>
        <end position="131"/>
    </location>
</feature>
<keyword evidence="1" id="KW-0812">Transmembrane</keyword>
<comment type="caution">
    <text evidence="3">The sequence shown here is derived from an EMBL/GenBank/DDBJ whole genome shotgun (WGS) entry which is preliminary data.</text>
</comment>
<evidence type="ECO:0000313" key="4">
    <source>
        <dbReference type="Proteomes" id="UP000248724"/>
    </source>
</evidence>
<accession>A0A2W5Z567</accession>
<proteinExistence type="predicted"/>
<name>A0A2W5Z567_9BACT</name>
<feature type="transmembrane region" description="Helical" evidence="1">
    <location>
        <begin position="169"/>
        <end position="195"/>
    </location>
</feature>
<accession>A0A934N3U2</accession>